<evidence type="ECO:0000256" key="10">
    <source>
        <dbReference type="ARBA" id="ARBA00023098"/>
    </source>
</evidence>
<keyword evidence="19" id="KW-1185">Reference proteome</keyword>
<evidence type="ECO:0000256" key="7">
    <source>
        <dbReference type="ARBA" id="ARBA00022679"/>
    </source>
</evidence>
<keyword evidence="10" id="KW-0443">Lipid metabolism</keyword>
<dbReference type="Gene3D" id="1.20.120.1760">
    <property type="match status" value="1"/>
</dbReference>
<dbReference type="NCBIfam" id="TIGR00560">
    <property type="entry name" value="pgsA"/>
    <property type="match status" value="1"/>
</dbReference>
<dbReference type="Proteomes" id="UP000717995">
    <property type="component" value="Unassembled WGS sequence"/>
</dbReference>
<dbReference type="GO" id="GO:0008444">
    <property type="term" value="F:CDP-diacylglycerol-glycerol-3-phosphate 3-phosphatidyltransferase activity"/>
    <property type="evidence" value="ECO:0007669"/>
    <property type="project" value="UniProtKB-EC"/>
</dbReference>
<keyword evidence="13" id="KW-1208">Phospholipid metabolism</keyword>
<evidence type="ECO:0000256" key="5">
    <source>
        <dbReference type="ARBA" id="ARBA00014944"/>
    </source>
</evidence>
<dbReference type="InterPro" id="IPR004570">
    <property type="entry name" value="Phosphatidylglycerol_P_synth"/>
</dbReference>
<keyword evidence="7 16" id="KW-0808">Transferase</keyword>
<evidence type="ECO:0000256" key="4">
    <source>
        <dbReference type="ARBA" id="ARBA00013170"/>
    </source>
</evidence>
<dbReference type="PANTHER" id="PTHR14269:SF62">
    <property type="entry name" value="CDP-DIACYLGLYCEROL--GLYCEROL-3-PHOSPHATE 3-PHOSPHATIDYLTRANSFERASE 1, CHLOROPLASTIC"/>
    <property type="match status" value="1"/>
</dbReference>
<comment type="similarity">
    <text evidence="3 16">Belongs to the CDP-alcohol phosphatidyltransferase class-I family.</text>
</comment>
<evidence type="ECO:0000256" key="15">
    <source>
        <dbReference type="NCBIfam" id="TIGR00560"/>
    </source>
</evidence>
<organism evidence="18 19">
    <name type="scientific">Zestomonas insulae</name>
    <dbReference type="NCBI Taxonomy" id="2809017"/>
    <lineage>
        <taxon>Bacteria</taxon>
        <taxon>Pseudomonadati</taxon>
        <taxon>Pseudomonadota</taxon>
        <taxon>Gammaproteobacteria</taxon>
        <taxon>Pseudomonadales</taxon>
        <taxon>Pseudomonadaceae</taxon>
        <taxon>Zestomonas</taxon>
    </lineage>
</organism>
<keyword evidence="8 17" id="KW-0812">Transmembrane</keyword>
<dbReference type="EMBL" id="JAFEUP010000004">
    <property type="protein sequence ID" value="MBM7061809.1"/>
    <property type="molecule type" value="Genomic_DNA"/>
</dbReference>
<comment type="catalytic activity">
    <reaction evidence="14">
        <text>a CDP-1,2-diacyl-sn-glycerol + sn-glycerol 3-phosphate = a 1,2-diacyl-sn-glycero-3-phospho-(1'-sn-glycero-3'-phosphate) + CMP + H(+)</text>
        <dbReference type="Rhea" id="RHEA:12593"/>
        <dbReference type="ChEBI" id="CHEBI:15378"/>
        <dbReference type="ChEBI" id="CHEBI:57597"/>
        <dbReference type="ChEBI" id="CHEBI:58332"/>
        <dbReference type="ChEBI" id="CHEBI:60110"/>
        <dbReference type="ChEBI" id="CHEBI:60377"/>
        <dbReference type="EC" id="2.7.8.5"/>
    </reaction>
</comment>
<name>A0ABS2IFD8_9GAMM</name>
<keyword evidence="6" id="KW-0444">Lipid biosynthesis</keyword>
<dbReference type="PANTHER" id="PTHR14269">
    <property type="entry name" value="CDP-DIACYLGLYCEROL--GLYCEROL-3-PHOSPHATE 3-PHOSPHATIDYLTRANSFERASE-RELATED"/>
    <property type="match status" value="1"/>
</dbReference>
<evidence type="ECO:0000256" key="3">
    <source>
        <dbReference type="ARBA" id="ARBA00010441"/>
    </source>
</evidence>
<comment type="caution">
    <text evidence="18">The sequence shown here is derived from an EMBL/GenBank/DDBJ whole genome shotgun (WGS) entry which is preliminary data.</text>
</comment>
<evidence type="ECO:0000256" key="8">
    <source>
        <dbReference type="ARBA" id="ARBA00022692"/>
    </source>
</evidence>
<feature type="transmembrane region" description="Helical" evidence="17">
    <location>
        <begin position="7"/>
        <end position="26"/>
    </location>
</feature>
<dbReference type="Pfam" id="PF01066">
    <property type="entry name" value="CDP-OH_P_transf"/>
    <property type="match status" value="1"/>
</dbReference>
<comment type="subcellular location">
    <subcellularLocation>
        <location evidence="1">Membrane</location>
        <topology evidence="1">Multi-pass membrane protein</topology>
    </subcellularLocation>
</comment>
<dbReference type="InterPro" id="IPR043130">
    <property type="entry name" value="CDP-OH_PTrfase_TM_dom"/>
</dbReference>
<sequence>MNIPNLITVLRVLLIPIFILLFYLPFTWSHLAASGVFALAAATDWLDGYLARRLEQSTPFGAFLDPVADKLMVAVALVLLVEEHANIWLTLPAAIIIGREIVISALREWMAELGARAHVAVSSLGKWKTAAQMSALVILLANPALLNFWVIVGFTLLIIAAALTLWSMFNYLLAAWPHLRTTTEKK</sequence>
<keyword evidence="12" id="KW-0594">Phospholipid biosynthesis</keyword>
<dbReference type="PROSITE" id="PS00379">
    <property type="entry name" value="CDP_ALCOHOL_P_TRANSF"/>
    <property type="match status" value="1"/>
</dbReference>
<evidence type="ECO:0000313" key="19">
    <source>
        <dbReference type="Proteomes" id="UP000717995"/>
    </source>
</evidence>
<evidence type="ECO:0000256" key="11">
    <source>
        <dbReference type="ARBA" id="ARBA00023136"/>
    </source>
</evidence>
<gene>
    <name evidence="18" type="primary">pgsA</name>
    <name evidence="18" type="ORF">JQX08_13940</name>
</gene>
<evidence type="ECO:0000256" key="17">
    <source>
        <dbReference type="SAM" id="Phobius"/>
    </source>
</evidence>
<evidence type="ECO:0000256" key="12">
    <source>
        <dbReference type="ARBA" id="ARBA00023209"/>
    </source>
</evidence>
<dbReference type="InterPro" id="IPR050324">
    <property type="entry name" value="CDP-alcohol_PTase-I"/>
</dbReference>
<proteinExistence type="inferred from homology"/>
<reference evidence="18 19" key="1">
    <citation type="submission" date="2021-02" db="EMBL/GenBank/DDBJ databases">
        <authorList>
            <person name="Lee D.-H."/>
        </authorList>
    </citation>
    <scope>NUCLEOTIDE SEQUENCE [LARGE SCALE GENOMIC DNA]</scope>
    <source>
        <strain evidence="18 19">UL073</strain>
    </source>
</reference>
<evidence type="ECO:0000256" key="14">
    <source>
        <dbReference type="ARBA" id="ARBA00048586"/>
    </source>
</evidence>
<evidence type="ECO:0000313" key="18">
    <source>
        <dbReference type="EMBL" id="MBM7061809.1"/>
    </source>
</evidence>
<evidence type="ECO:0000256" key="13">
    <source>
        <dbReference type="ARBA" id="ARBA00023264"/>
    </source>
</evidence>
<accession>A0ABS2IFD8</accession>
<dbReference type="EC" id="2.7.8.5" evidence="4 15"/>
<dbReference type="RefSeq" id="WP_205349004.1">
    <property type="nucleotide sequence ID" value="NZ_JAFEUP010000004.1"/>
</dbReference>
<keyword evidence="9 17" id="KW-1133">Transmembrane helix</keyword>
<keyword evidence="11 17" id="KW-0472">Membrane</keyword>
<evidence type="ECO:0000256" key="6">
    <source>
        <dbReference type="ARBA" id="ARBA00022516"/>
    </source>
</evidence>
<dbReference type="InterPro" id="IPR048254">
    <property type="entry name" value="CDP_ALCOHOL_P_TRANSF_CS"/>
</dbReference>
<dbReference type="PIRSF" id="PIRSF000847">
    <property type="entry name" value="Phos_ph_gly_syn"/>
    <property type="match status" value="1"/>
</dbReference>
<dbReference type="InterPro" id="IPR000462">
    <property type="entry name" value="CDP-OH_P_trans"/>
</dbReference>
<comment type="pathway">
    <text evidence="2">Phospholipid metabolism; phosphatidylglycerol biosynthesis; phosphatidylglycerol from CDP-diacylglycerol: step 1/2.</text>
</comment>
<evidence type="ECO:0000256" key="9">
    <source>
        <dbReference type="ARBA" id="ARBA00022989"/>
    </source>
</evidence>
<evidence type="ECO:0000256" key="2">
    <source>
        <dbReference type="ARBA" id="ARBA00005042"/>
    </source>
</evidence>
<protein>
    <recommendedName>
        <fullName evidence="5 15">CDP-diacylglycerol--glycerol-3-phosphate 3-phosphatidyltransferase</fullName>
        <ecNumber evidence="4 15">2.7.8.5</ecNumber>
    </recommendedName>
</protein>
<evidence type="ECO:0000256" key="16">
    <source>
        <dbReference type="RuleBase" id="RU003750"/>
    </source>
</evidence>
<evidence type="ECO:0000256" key="1">
    <source>
        <dbReference type="ARBA" id="ARBA00004141"/>
    </source>
</evidence>
<feature type="transmembrane region" description="Helical" evidence="17">
    <location>
        <begin position="151"/>
        <end position="176"/>
    </location>
</feature>